<proteinExistence type="predicted"/>
<evidence type="ECO:0000313" key="2">
    <source>
        <dbReference type="EMBL" id="JAD89506.1"/>
    </source>
</evidence>
<dbReference type="EMBL" id="GBRH01208389">
    <property type="protein sequence ID" value="JAD89506.1"/>
    <property type="molecule type" value="Transcribed_RNA"/>
</dbReference>
<organism evidence="2">
    <name type="scientific">Arundo donax</name>
    <name type="common">Giant reed</name>
    <name type="synonym">Donax arundinaceus</name>
    <dbReference type="NCBI Taxonomy" id="35708"/>
    <lineage>
        <taxon>Eukaryota</taxon>
        <taxon>Viridiplantae</taxon>
        <taxon>Streptophyta</taxon>
        <taxon>Embryophyta</taxon>
        <taxon>Tracheophyta</taxon>
        <taxon>Spermatophyta</taxon>
        <taxon>Magnoliopsida</taxon>
        <taxon>Liliopsida</taxon>
        <taxon>Poales</taxon>
        <taxon>Poaceae</taxon>
        <taxon>PACMAD clade</taxon>
        <taxon>Arundinoideae</taxon>
        <taxon>Arundineae</taxon>
        <taxon>Arundo</taxon>
    </lineage>
</organism>
<keyword evidence="1" id="KW-1133">Transmembrane helix</keyword>
<keyword evidence="1" id="KW-0812">Transmembrane</keyword>
<reference evidence="2" key="2">
    <citation type="journal article" date="2015" name="Data Brief">
        <title>Shoot transcriptome of the giant reed, Arundo donax.</title>
        <authorList>
            <person name="Barrero R.A."/>
            <person name="Guerrero F.D."/>
            <person name="Moolhuijzen P."/>
            <person name="Goolsby J.A."/>
            <person name="Tidwell J."/>
            <person name="Bellgard S.E."/>
            <person name="Bellgard M.I."/>
        </authorList>
    </citation>
    <scope>NUCLEOTIDE SEQUENCE</scope>
    <source>
        <tissue evidence="2">Shoot tissue taken approximately 20 cm above the soil surface</tissue>
    </source>
</reference>
<accession>A0A0A9DNZ3</accession>
<evidence type="ECO:0000256" key="1">
    <source>
        <dbReference type="SAM" id="Phobius"/>
    </source>
</evidence>
<sequence length="50" mass="5828">MCPGFRVTWDLYSFNLRLYLVHTYWIFFGSSFIVAFADSTTSLLLSFVGH</sequence>
<reference evidence="2" key="1">
    <citation type="submission" date="2014-09" db="EMBL/GenBank/DDBJ databases">
        <authorList>
            <person name="Magalhaes I.L.F."/>
            <person name="Oliveira U."/>
            <person name="Santos F.R."/>
            <person name="Vidigal T.H.D.A."/>
            <person name="Brescovit A.D."/>
            <person name="Santos A.J."/>
        </authorList>
    </citation>
    <scope>NUCLEOTIDE SEQUENCE</scope>
    <source>
        <tissue evidence="2">Shoot tissue taken approximately 20 cm above the soil surface</tissue>
    </source>
</reference>
<name>A0A0A9DNZ3_ARUDO</name>
<protein>
    <submittedName>
        <fullName evidence="2">Uncharacterized protein</fullName>
    </submittedName>
</protein>
<keyword evidence="1" id="KW-0472">Membrane</keyword>
<feature type="transmembrane region" description="Helical" evidence="1">
    <location>
        <begin position="24"/>
        <end position="48"/>
    </location>
</feature>
<dbReference type="AlphaFoldDB" id="A0A0A9DNZ3"/>